<name>A0AAV1QVY0_9ROSI</name>
<dbReference type="PANTHER" id="PTHR46993">
    <property type="entry name" value="MYB TRANSCRIPTION FACTOR"/>
    <property type="match status" value="1"/>
</dbReference>
<dbReference type="PANTHER" id="PTHR46993:SF6">
    <property type="entry name" value="MYB TRANSCRIPTION FACTOR"/>
    <property type="match status" value="1"/>
</dbReference>
<proteinExistence type="predicted"/>
<dbReference type="EMBL" id="CAWUPB010000351">
    <property type="protein sequence ID" value="CAK7324445.1"/>
    <property type="molecule type" value="Genomic_DNA"/>
</dbReference>
<evidence type="ECO:0000313" key="3">
    <source>
        <dbReference type="Proteomes" id="UP001314170"/>
    </source>
</evidence>
<evidence type="ECO:0000313" key="2">
    <source>
        <dbReference type="EMBL" id="CAK7324445.1"/>
    </source>
</evidence>
<sequence>MMQAWGTIQVPPFSTTKLNSLWIYQSDSMLKNSSRVCTDVDAGEGCSRLADVNLELGPADKNAKKCSEGGSGESGAMEVNVGGGRVCVDVEAGEACLRLDDRSLELGPADTPAKKSGEIQKNNMVRKHKHVVPIKRSKGPVKITDTEIAVGDISCCLYDTITTDEVNRVRGALRASSEELQARVKDPLPDALQLAGNLIAEMARKLSNQGTLAKTQCGEGVDTVISELARKIMNPDPLVKNQNGKDAGSSLLSAKPSAENQSGKDTDACNPSANHTVEASVENLNQTERTMTQPPSPSRNTYPKVLFPSSTSPA</sequence>
<reference evidence="2 3" key="1">
    <citation type="submission" date="2024-01" db="EMBL/GenBank/DDBJ databases">
        <authorList>
            <person name="Waweru B."/>
        </authorList>
    </citation>
    <scope>NUCLEOTIDE SEQUENCE [LARGE SCALE GENOMIC DNA]</scope>
</reference>
<keyword evidence="3" id="KW-1185">Reference proteome</keyword>
<comment type="caution">
    <text evidence="2">The sequence shown here is derived from an EMBL/GenBank/DDBJ whole genome shotgun (WGS) entry which is preliminary data.</text>
</comment>
<gene>
    <name evidence="2" type="ORF">DCAF_LOCUS2091</name>
</gene>
<dbReference type="AlphaFoldDB" id="A0AAV1QVY0"/>
<accession>A0AAV1QVY0</accession>
<protein>
    <submittedName>
        <fullName evidence="2">Uncharacterized protein</fullName>
    </submittedName>
</protein>
<organism evidence="2 3">
    <name type="scientific">Dovyalis caffra</name>
    <dbReference type="NCBI Taxonomy" id="77055"/>
    <lineage>
        <taxon>Eukaryota</taxon>
        <taxon>Viridiplantae</taxon>
        <taxon>Streptophyta</taxon>
        <taxon>Embryophyta</taxon>
        <taxon>Tracheophyta</taxon>
        <taxon>Spermatophyta</taxon>
        <taxon>Magnoliopsida</taxon>
        <taxon>eudicotyledons</taxon>
        <taxon>Gunneridae</taxon>
        <taxon>Pentapetalae</taxon>
        <taxon>rosids</taxon>
        <taxon>fabids</taxon>
        <taxon>Malpighiales</taxon>
        <taxon>Salicaceae</taxon>
        <taxon>Flacourtieae</taxon>
        <taxon>Dovyalis</taxon>
    </lineage>
</organism>
<dbReference type="Proteomes" id="UP001314170">
    <property type="component" value="Unassembled WGS sequence"/>
</dbReference>
<evidence type="ECO:0000256" key="1">
    <source>
        <dbReference type="SAM" id="MobiDB-lite"/>
    </source>
</evidence>
<feature type="region of interest" description="Disordered" evidence="1">
    <location>
        <begin position="236"/>
        <end position="314"/>
    </location>
</feature>
<feature type="compositionally biased region" description="Polar residues" evidence="1">
    <location>
        <begin position="268"/>
        <end position="301"/>
    </location>
</feature>